<dbReference type="PRINTS" id="PR00463">
    <property type="entry name" value="EP450I"/>
</dbReference>
<keyword evidence="3" id="KW-0349">Heme</keyword>
<dbReference type="SUPFAM" id="SSF48264">
    <property type="entry name" value="Cytochrome P450"/>
    <property type="match status" value="1"/>
</dbReference>
<keyword evidence="4" id="KW-0479">Metal-binding</keyword>
<dbReference type="PANTHER" id="PTHR24300:SF48">
    <property type="entry name" value="VITAMIN D 25-HYDROXYLASE"/>
    <property type="match status" value="1"/>
</dbReference>
<dbReference type="InterPro" id="IPR050182">
    <property type="entry name" value="Cytochrome_P450_fam2"/>
</dbReference>
<dbReference type="Ensembl" id="ENSEAST00005024839.2">
    <property type="protein sequence ID" value="ENSEASP00005022890.2"/>
    <property type="gene ID" value="ENSEASG00005015604.2"/>
</dbReference>
<dbReference type="GO" id="GO:0016712">
    <property type="term" value="F:oxidoreductase activity, acting on paired donors, with incorporation or reduction of molecular oxygen, reduced flavin or flavoprotein as one donor, and incorporation of one atom of oxygen"/>
    <property type="evidence" value="ECO:0007669"/>
    <property type="project" value="TreeGrafter"/>
</dbReference>
<reference evidence="7" key="3">
    <citation type="submission" date="2025-09" db="UniProtKB">
        <authorList>
            <consortium name="Ensembl"/>
        </authorList>
    </citation>
    <scope>IDENTIFICATION</scope>
</reference>
<name>A0A8C4M7C8_EQUAS</name>
<dbReference type="GO" id="GO:0020037">
    <property type="term" value="F:heme binding"/>
    <property type="evidence" value="ECO:0007669"/>
    <property type="project" value="InterPro"/>
</dbReference>
<evidence type="ECO:0000256" key="4">
    <source>
        <dbReference type="ARBA" id="ARBA00022723"/>
    </source>
</evidence>
<evidence type="ECO:0000256" key="3">
    <source>
        <dbReference type="ARBA" id="ARBA00022617"/>
    </source>
</evidence>
<evidence type="ECO:0000256" key="5">
    <source>
        <dbReference type="ARBA" id="ARBA00023004"/>
    </source>
</evidence>
<dbReference type="GO" id="GO:0006082">
    <property type="term" value="P:organic acid metabolic process"/>
    <property type="evidence" value="ECO:0007669"/>
    <property type="project" value="TreeGrafter"/>
</dbReference>
<dbReference type="Proteomes" id="UP000694387">
    <property type="component" value="Chromosome 2"/>
</dbReference>
<dbReference type="GO" id="GO:0005737">
    <property type="term" value="C:cytoplasm"/>
    <property type="evidence" value="ECO:0007669"/>
    <property type="project" value="TreeGrafter"/>
</dbReference>
<keyword evidence="6" id="KW-0812">Transmembrane</keyword>
<dbReference type="PANTHER" id="PTHR24300">
    <property type="entry name" value="CYTOCHROME P450 508A4-RELATED"/>
    <property type="match status" value="1"/>
</dbReference>
<protein>
    <submittedName>
        <fullName evidence="7">Uncharacterized protein</fullName>
    </submittedName>
</protein>
<dbReference type="Gene3D" id="1.10.630.10">
    <property type="entry name" value="Cytochrome P450"/>
    <property type="match status" value="1"/>
</dbReference>
<reference evidence="7 8" key="1">
    <citation type="journal article" date="2020" name="Nat. Commun.">
        <title>Donkey genomes provide new insights into domestication and selection for coat color.</title>
        <authorList>
            <person name="Wang"/>
            <person name="C."/>
            <person name="Li"/>
            <person name="H."/>
            <person name="Guo"/>
            <person name="Y."/>
            <person name="Huang"/>
            <person name="J."/>
            <person name="Sun"/>
            <person name="Y."/>
            <person name="Min"/>
            <person name="J."/>
            <person name="Wang"/>
            <person name="J."/>
            <person name="Fang"/>
            <person name="X."/>
            <person name="Zhao"/>
            <person name="Z."/>
            <person name="Wang"/>
            <person name="S."/>
            <person name="Zhang"/>
            <person name="Y."/>
            <person name="Liu"/>
            <person name="Q."/>
            <person name="Jiang"/>
            <person name="Q."/>
            <person name="Wang"/>
            <person name="X."/>
            <person name="Guo"/>
            <person name="Y."/>
            <person name="Yang"/>
            <person name="C."/>
            <person name="Wang"/>
            <person name="Y."/>
            <person name="Tian"/>
            <person name="F."/>
            <person name="Zhuang"/>
            <person name="G."/>
            <person name="Fan"/>
            <person name="Y."/>
            <person name="Gao"/>
            <person name="Q."/>
            <person name="Li"/>
            <person name="Y."/>
            <person name="Ju"/>
            <person name="Z."/>
            <person name="Li"/>
            <person name="J."/>
            <person name="Li"/>
            <person name="R."/>
            <person name="Hou"/>
            <person name="M."/>
            <person name="Yang"/>
            <person name="G."/>
            <person name="Liu"/>
            <person name="G."/>
            <person name="Liu"/>
            <person name="W."/>
            <person name="Guo"/>
            <person name="J."/>
            <person name="Pan"/>
            <person name="S."/>
            <person name="Fan"/>
            <person name="G."/>
            <person name="Zhang"/>
            <person name="W."/>
            <person name="Zhang"/>
            <person name="R."/>
            <person name="Yu"/>
            <person name="J."/>
            <person name="Zhang"/>
            <person name="X."/>
            <person name="Yin"/>
            <person name="Q."/>
            <person name="Ji"/>
            <person name="C."/>
            <person name="Jin"/>
            <person name="Y."/>
            <person name="Yue"/>
            <person name="G."/>
            <person name="Liu"/>
            <person name="M."/>
            <person name="Xu"/>
            <person name="J."/>
            <person name="Liu"/>
            <person name="S."/>
            <person name="Jordana"/>
            <person name="J."/>
            <person name="Noce"/>
            <person name="A."/>
            <person name="Amills"/>
            <person name="M."/>
            <person name="Wu"/>
            <person name="D.D."/>
            <person name="Li"/>
            <person name="S."/>
            <person name="Zhou"/>
            <person name="X. and Zhong"/>
            <person name="J."/>
        </authorList>
    </citation>
    <scope>NUCLEOTIDE SEQUENCE [LARGE SCALE GENOMIC DNA]</scope>
</reference>
<dbReference type="GeneTree" id="ENSGT00940000158305"/>
<accession>A0A8C4M7C8</accession>
<evidence type="ECO:0000313" key="8">
    <source>
        <dbReference type="Proteomes" id="UP000694387"/>
    </source>
</evidence>
<dbReference type="GO" id="GO:0005506">
    <property type="term" value="F:iron ion binding"/>
    <property type="evidence" value="ECO:0007669"/>
    <property type="project" value="InterPro"/>
</dbReference>
<dbReference type="AlphaFoldDB" id="A0A8C4M7C8"/>
<keyword evidence="8" id="KW-1185">Reference proteome</keyword>
<evidence type="ECO:0000256" key="1">
    <source>
        <dbReference type="ARBA" id="ARBA00001971"/>
    </source>
</evidence>
<dbReference type="Pfam" id="PF00067">
    <property type="entry name" value="p450"/>
    <property type="match status" value="1"/>
</dbReference>
<keyword evidence="6" id="KW-1133">Transmembrane helix</keyword>
<proteinExistence type="inferred from homology"/>
<dbReference type="InterPro" id="IPR002401">
    <property type="entry name" value="Cyt_P450_E_grp-I"/>
</dbReference>
<organism evidence="7 8">
    <name type="scientific">Equus asinus</name>
    <name type="common">Donkey</name>
    <name type="synonym">Equus africanus asinus</name>
    <dbReference type="NCBI Taxonomy" id="9793"/>
    <lineage>
        <taxon>Eukaryota</taxon>
        <taxon>Metazoa</taxon>
        <taxon>Chordata</taxon>
        <taxon>Craniata</taxon>
        <taxon>Vertebrata</taxon>
        <taxon>Euteleostomi</taxon>
        <taxon>Mammalia</taxon>
        <taxon>Eutheria</taxon>
        <taxon>Laurasiatheria</taxon>
        <taxon>Perissodactyla</taxon>
        <taxon>Equidae</taxon>
        <taxon>Equus</taxon>
    </lineage>
</organism>
<dbReference type="InterPro" id="IPR036396">
    <property type="entry name" value="Cyt_P450_sf"/>
</dbReference>
<comment type="similarity">
    <text evidence="2">Belongs to the cytochrome P450 family.</text>
</comment>
<keyword evidence="6" id="KW-0472">Membrane</keyword>
<dbReference type="InterPro" id="IPR001128">
    <property type="entry name" value="Cyt_P450"/>
</dbReference>
<reference evidence="7" key="2">
    <citation type="submission" date="2025-08" db="UniProtKB">
        <authorList>
            <consortium name="Ensembl"/>
        </authorList>
    </citation>
    <scope>IDENTIFICATION</scope>
</reference>
<sequence>MGDEMDQGKNDPSSAFSKEKLIFSVDELIIAGTKTITNVLWWAVLFMALYPNIQGRVQKEVDLIMGPSGKPSWDDTCKMPYTEAVLCEVLRFCNIAPLEIFHGASVDVVVCGYSIPKGKEVITNLYSVHFNEEYWRDPEVFYPEQFLDSSGLFAEKEALLPFCLGRRDGPGEQLLFHLHSPNELVPNLKPRLGMTCQPQPYLICAERH</sequence>
<evidence type="ECO:0000313" key="7">
    <source>
        <dbReference type="Ensembl" id="ENSEASP00005022890.2"/>
    </source>
</evidence>
<feature type="transmembrane region" description="Helical" evidence="6">
    <location>
        <begin position="28"/>
        <end position="50"/>
    </location>
</feature>
<evidence type="ECO:0000256" key="2">
    <source>
        <dbReference type="ARBA" id="ARBA00010617"/>
    </source>
</evidence>
<evidence type="ECO:0000256" key="6">
    <source>
        <dbReference type="SAM" id="Phobius"/>
    </source>
</evidence>
<keyword evidence="5" id="KW-0408">Iron</keyword>
<comment type="cofactor">
    <cofactor evidence="1">
        <name>heme</name>
        <dbReference type="ChEBI" id="CHEBI:30413"/>
    </cofactor>
</comment>
<dbReference type="GO" id="GO:0006805">
    <property type="term" value="P:xenobiotic metabolic process"/>
    <property type="evidence" value="ECO:0007669"/>
    <property type="project" value="TreeGrafter"/>
</dbReference>